<dbReference type="InterPro" id="IPR000772">
    <property type="entry name" value="Ricin_B_lectin"/>
</dbReference>
<proteinExistence type="predicted"/>
<gene>
    <name evidence="3" type="ORF">JR316_005196</name>
</gene>
<accession>A0A8H7Y089</accession>
<evidence type="ECO:0000259" key="1">
    <source>
        <dbReference type="Pfam" id="PF14200"/>
    </source>
</evidence>
<comment type="caution">
    <text evidence="3">The sequence shown here is derived from an EMBL/GenBank/DDBJ whole genome shotgun (WGS) entry which is preliminary data.</text>
</comment>
<evidence type="ECO:0000259" key="2">
    <source>
        <dbReference type="Pfam" id="PF18021"/>
    </source>
</evidence>
<dbReference type="SUPFAM" id="SSF50370">
    <property type="entry name" value="Ricin B-like lectins"/>
    <property type="match status" value="1"/>
</dbReference>
<sequence>MSILSNHVYTIVSRGQVNDNNVALDLLGGNSENGTQCQLWEDSTTKDVFNQQWIIQEVPGQPGTYTLRNLRSGTYLDLDNASKQNGAKIQGWANVVGTSYAKDQQWKFIANGPYFKIQNVGSQTFIDIFEKNYTPGTKVHGWQPYPTESQDWVIHRVSRTADEIKAILYKNPHIPPTCQTYLQDGLYVMVPKGARDEIYAKSGLKTTKWRNQIFDCDDFSFVTKAEVAKWGNSELKADGIAILWGVIFGSKGSIGHAYNFFLNDTMDAVVFFEPQNGEEYSDIGYQGYFSVF</sequence>
<dbReference type="OrthoDB" id="3192089at2759"/>
<dbReference type="SUPFAM" id="SSF54001">
    <property type="entry name" value="Cysteine proteinases"/>
    <property type="match status" value="1"/>
</dbReference>
<dbReference type="EMBL" id="JAFIQS010000005">
    <property type="protein sequence ID" value="KAG5168644.1"/>
    <property type="molecule type" value="Genomic_DNA"/>
</dbReference>
<evidence type="ECO:0008006" key="4">
    <source>
        <dbReference type="Google" id="ProtNLM"/>
    </source>
</evidence>
<organism evidence="3">
    <name type="scientific">Psilocybe cubensis</name>
    <name type="common">Psychedelic mushroom</name>
    <name type="synonym">Stropharia cubensis</name>
    <dbReference type="NCBI Taxonomy" id="181762"/>
    <lineage>
        <taxon>Eukaryota</taxon>
        <taxon>Fungi</taxon>
        <taxon>Dikarya</taxon>
        <taxon>Basidiomycota</taxon>
        <taxon>Agaricomycotina</taxon>
        <taxon>Agaricomycetes</taxon>
        <taxon>Agaricomycetidae</taxon>
        <taxon>Agaricales</taxon>
        <taxon>Agaricineae</taxon>
        <taxon>Strophariaceae</taxon>
        <taxon>Psilocybe</taxon>
    </lineage>
</organism>
<feature type="domain" description="Ricin B lectin" evidence="1">
    <location>
        <begin position="6"/>
        <end position="92"/>
    </location>
</feature>
<dbReference type="Gene3D" id="3.30.460.70">
    <property type="match status" value="1"/>
</dbReference>
<dbReference type="AlphaFoldDB" id="A0A8H7Y089"/>
<dbReference type="InterPro" id="IPR038765">
    <property type="entry name" value="Papain-like_cys_pep_sf"/>
</dbReference>
<protein>
    <recommendedName>
        <fullName evidence="4">Ricin B lectin domain-containing protein</fullName>
    </recommendedName>
</protein>
<dbReference type="InterPro" id="IPR035992">
    <property type="entry name" value="Ricin_B-like_lectins"/>
</dbReference>
<feature type="domain" description="Agglutinin C-terminal" evidence="2">
    <location>
        <begin position="187"/>
        <end position="279"/>
    </location>
</feature>
<dbReference type="Pfam" id="PF14200">
    <property type="entry name" value="RicinB_lectin_2"/>
    <property type="match status" value="2"/>
</dbReference>
<feature type="domain" description="Ricin B lectin" evidence="1">
    <location>
        <begin position="103"/>
        <end position="159"/>
    </location>
</feature>
<dbReference type="CDD" id="cd23416">
    <property type="entry name" value="beta-trefoil_Ricin_MOA-like"/>
    <property type="match status" value="1"/>
</dbReference>
<dbReference type="PROSITE" id="PS50231">
    <property type="entry name" value="RICIN_B_LECTIN"/>
    <property type="match status" value="1"/>
</dbReference>
<dbReference type="Gene3D" id="2.80.10.50">
    <property type="match status" value="1"/>
</dbReference>
<reference evidence="3" key="1">
    <citation type="submission" date="2021-02" db="EMBL/GenBank/DDBJ databases">
        <title>Psilocybe cubensis genome.</title>
        <authorList>
            <person name="Mckernan K.J."/>
            <person name="Crawford S."/>
            <person name="Trippe A."/>
            <person name="Kane L.T."/>
            <person name="Mclaughlin S."/>
        </authorList>
    </citation>
    <scope>NUCLEOTIDE SEQUENCE [LARGE SCALE GENOMIC DNA]</scope>
    <source>
        <strain evidence="3">MGC-MH-2018</strain>
    </source>
</reference>
<evidence type="ECO:0000313" key="3">
    <source>
        <dbReference type="EMBL" id="KAG5168644.1"/>
    </source>
</evidence>
<dbReference type="InterPro" id="IPR040600">
    <property type="entry name" value="Agglutinin_C"/>
</dbReference>
<name>A0A8H7Y089_PSICU</name>
<dbReference type="Pfam" id="PF18021">
    <property type="entry name" value="Agglutinin_C"/>
    <property type="match status" value="1"/>
</dbReference>